<dbReference type="EMBL" id="JAPEVI010000003">
    <property type="protein sequence ID" value="MCX2724900.1"/>
    <property type="molecule type" value="Genomic_DNA"/>
</dbReference>
<dbReference type="InterPro" id="IPR050206">
    <property type="entry name" value="FtsK/SpoIIIE/SftA"/>
</dbReference>
<dbReference type="Pfam" id="PF17854">
    <property type="entry name" value="FtsK_alpha"/>
    <property type="match status" value="1"/>
</dbReference>
<evidence type="ECO:0000313" key="20">
    <source>
        <dbReference type="EMBL" id="MCX2724900.1"/>
    </source>
</evidence>
<reference evidence="20 21" key="1">
    <citation type="journal article" date="2016" name="Int. J. Syst. Evol. Microbiol.">
        <title>Labrenzia salina sp. nov., isolated from the rhizosphere of the halophyte Arthrocnemum macrostachyum.</title>
        <authorList>
            <person name="Camacho M."/>
            <person name="Redondo-Gomez S."/>
            <person name="Rodriguez-Llorente I."/>
            <person name="Rohde M."/>
            <person name="Sproer C."/>
            <person name="Schumann P."/>
            <person name="Klenk H.P."/>
            <person name="Montero-Calasanz M.D.C."/>
        </authorList>
    </citation>
    <scope>NUCLEOTIDE SEQUENCE [LARGE SCALE GENOMIC DNA]</scope>
    <source>
        <strain evidence="20 21">DSM 29163</strain>
    </source>
</reference>
<evidence type="ECO:0000256" key="9">
    <source>
        <dbReference type="ARBA" id="ARBA00022840"/>
    </source>
</evidence>
<evidence type="ECO:0000256" key="15">
    <source>
        <dbReference type="ARBA" id="ARBA00025923"/>
    </source>
</evidence>
<feature type="region of interest" description="Disordered" evidence="17">
    <location>
        <begin position="265"/>
        <end position="285"/>
    </location>
</feature>
<dbReference type="InterPro" id="IPR036390">
    <property type="entry name" value="WH_DNA-bd_sf"/>
</dbReference>
<comment type="similarity">
    <text evidence="2">Belongs to the FtsK/SpoIIIE/SftA family.</text>
</comment>
<feature type="region of interest" description="Disordered" evidence="17">
    <location>
        <begin position="318"/>
        <end position="393"/>
    </location>
</feature>
<dbReference type="SMART" id="SM00382">
    <property type="entry name" value="AAA"/>
    <property type="match status" value="1"/>
</dbReference>
<dbReference type="Gene3D" id="3.40.50.300">
    <property type="entry name" value="P-loop containing nucleotide triphosphate hydrolases"/>
    <property type="match status" value="1"/>
</dbReference>
<dbReference type="SUPFAM" id="SSF46785">
    <property type="entry name" value="Winged helix' DNA-binding domain"/>
    <property type="match status" value="1"/>
</dbReference>
<comment type="subunit">
    <text evidence="15">Homohexamer. Forms a ring that surrounds DNA.</text>
</comment>
<evidence type="ECO:0000256" key="3">
    <source>
        <dbReference type="ARBA" id="ARBA00020887"/>
    </source>
</evidence>
<sequence length="910" mass="98306">MRRASVTRGNGRRSSVDFLDTESPLKRFLRRNLVGAAGLGIVAVAAMLAASLATWSVSDPSLNHATEGPVRNALGAPGAILADILMQTIGLATAVFLVPLVLWGWRLLTGHALGIGRKRLVFWLTGSALAAGALAALPVPESWPLPTGLGGFFGDTVHRIPALITSNMTSGAATIFGSLGLGVPAVLLLLAAAGWLGRAGEPAVRIEPSTAPKGHGKSIEDELGLDEEEGESRLSLFASALVGQMEHWRLQSIAQVRRLAGLKRSQPRHDDEFWEDDDADDELGDTRQGSRLKAFRRALAGRLMPEVDDGLEELYKRGRNAGDEDHDDPYADDSYDDEGDTFDPDDLLIDKGPVAGRPAAPVGIAAPEPAEPAPQSGRVIPPAPRPKQSKRAIEEAQPSFLGAQEQYELPPLRLLAEPKTGGKIPGLSADALEQNARILEGVLEDFGVRGEIIEVRPGPVVTLYELEPAPGIKSSRVIGLADDIARSMSAISARVAVIPGKNAIGIELPNARRETVYLRELLAAQDFEKSKAKLALALGKTINGESVVADLARMPHLLVAGTTGSGKSVSINTMILSLLYRLTPEQCKLIMIDPKMLELSIYDGIPHLLTPVVTDPKKAVVALKWTVREMEDRYRKMSKMGVRNIDGFNTRVKQALDKNETFTRTVQTGFDRDTGQPIYEEENLPLEPMPYIVVIVDEMADLMMVAGKDIEGAIQRLAQMARAAGIHLIMATQRPSVDVITGTIKANFPTRISFQVTSKIDSRTILGEMGAEQLLGMGDMLYMAGGGRIQRVHGPFVADDEVEEIVKHLKVQGAPQYLESVTEEEDDTDSPYDGGGLAGGDDGNDLYDRAVAIVLRDKKASTSYVQRRLSIGYNRAASLIERMEQEGLISQANHAGKREILVQNGNDEDF</sequence>
<feature type="transmembrane region" description="Helical" evidence="18">
    <location>
        <begin position="120"/>
        <end position="139"/>
    </location>
</feature>
<dbReference type="Pfam" id="PF09397">
    <property type="entry name" value="FtsK_gamma"/>
    <property type="match status" value="1"/>
</dbReference>
<accession>A0ABT3R728</accession>
<protein>
    <recommendedName>
        <fullName evidence="3">DNA translocase FtsK</fullName>
    </recommendedName>
</protein>
<gene>
    <name evidence="20" type="ORF">ON753_21415</name>
</gene>
<keyword evidence="6 18" id="KW-0812">Transmembrane</keyword>
<feature type="compositionally biased region" description="Acidic residues" evidence="17">
    <location>
        <begin position="324"/>
        <end position="347"/>
    </location>
</feature>
<evidence type="ECO:0000313" key="21">
    <source>
        <dbReference type="Proteomes" id="UP001300261"/>
    </source>
</evidence>
<feature type="compositionally biased region" description="Acidic residues" evidence="17">
    <location>
        <begin position="821"/>
        <end position="830"/>
    </location>
</feature>
<evidence type="ECO:0000256" key="12">
    <source>
        <dbReference type="ARBA" id="ARBA00023136"/>
    </source>
</evidence>
<keyword evidence="21" id="KW-1185">Reference proteome</keyword>
<feature type="transmembrane region" description="Helical" evidence="18">
    <location>
        <begin position="84"/>
        <end position="108"/>
    </location>
</feature>
<evidence type="ECO:0000256" key="13">
    <source>
        <dbReference type="ARBA" id="ARBA00023306"/>
    </source>
</evidence>
<keyword evidence="4" id="KW-1003">Cell membrane</keyword>
<feature type="compositionally biased region" description="Acidic residues" evidence="17">
    <location>
        <begin position="272"/>
        <end position="283"/>
    </location>
</feature>
<feature type="binding site" evidence="16">
    <location>
        <begin position="561"/>
        <end position="568"/>
    </location>
    <ligand>
        <name>ATP</name>
        <dbReference type="ChEBI" id="CHEBI:30616"/>
    </ligand>
</feature>
<evidence type="ECO:0000256" key="18">
    <source>
        <dbReference type="SAM" id="Phobius"/>
    </source>
</evidence>
<evidence type="ECO:0000256" key="7">
    <source>
        <dbReference type="ARBA" id="ARBA00022741"/>
    </source>
</evidence>
<evidence type="ECO:0000256" key="11">
    <source>
        <dbReference type="ARBA" id="ARBA00023125"/>
    </source>
</evidence>
<proteinExistence type="inferred from homology"/>
<evidence type="ECO:0000256" key="17">
    <source>
        <dbReference type="SAM" id="MobiDB-lite"/>
    </source>
</evidence>
<comment type="function">
    <text evidence="14">Essential cell division protein that coordinates cell division and chromosome segregation. The N-terminus is involved in assembly of the cell-division machinery. The C-terminus functions as a DNA motor that moves dsDNA in an ATP-dependent manner towards the dif recombination site, which is located within the replication terminus region. Translocation stops specifically at Xer-dif sites, where FtsK interacts with the Xer recombinase, allowing activation of chromosome unlinking by recombination. FtsK orienting polar sequences (KOPS) guide the direction of DNA translocation. FtsK can remove proteins from DNA as it translocates, but translocation stops specifically at XerCD-dif site, thereby preventing removal of XerC and XerD from dif.</text>
</comment>
<evidence type="ECO:0000256" key="14">
    <source>
        <dbReference type="ARBA" id="ARBA00024784"/>
    </source>
</evidence>
<keyword evidence="9 16" id="KW-0067">ATP-binding</keyword>
<dbReference type="InterPro" id="IPR002543">
    <property type="entry name" value="FtsK_dom"/>
</dbReference>
<evidence type="ECO:0000256" key="8">
    <source>
        <dbReference type="ARBA" id="ARBA00022829"/>
    </source>
</evidence>
<dbReference type="InterPro" id="IPR041027">
    <property type="entry name" value="FtsK_alpha"/>
</dbReference>
<evidence type="ECO:0000256" key="4">
    <source>
        <dbReference type="ARBA" id="ARBA00022475"/>
    </source>
</evidence>
<dbReference type="Pfam" id="PF01580">
    <property type="entry name" value="FtsK_SpoIIIE"/>
    <property type="match status" value="1"/>
</dbReference>
<dbReference type="InterPro" id="IPR003593">
    <property type="entry name" value="AAA+_ATPase"/>
</dbReference>
<evidence type="ECO:0000256" key="5">
    <source>
        <dbReference type="ARBA" id="ARBA00022618"/>
    </source>
</evidence>
<evidence type="ECO:0000259" key="19">
    <source>
        <dbReference type="PROSITE" id="PS50901"/>
    </source>
</evidence>
<comment type="caution">
    <text evidence="20">The sequence shown here is derived from an EMBL/GenBank/DDBJ whole genome shotgun (WGS) entry which is preliminary data.</text>
</comment>
<comment type="subcellular location">
    <subcellularLocation>
        <location evidence="1">Cell membrane</location>
        <topology evidence="1">Multi-pass membrane protein</topology>
    </subcellularLocation>
</comment>
<keyword evidence="10 18" id="KW-1133">Transmembrane helix</keyword>
<evidence type="ECO:0000256" key="10">
    <source>
        <dbReference type="ARBA" id="ARBA00022989"/>
    </source>
</evidence>
<dbReference type="PANTHER" id="PTHR22683">
    <property type="entry name" value="SPORULATION PROTEIN RELATED"/>
    <property type="match status" value="1"/>
</dbReference>
<keyword evidence="8" id="KW-0159">Chromosome partition</keyword>
<keyword evidence="11" id="KW-0238">DNA-binding</keyword>
<evidence type="ECO:0000256" key="2">
    <source>
        <dbReference type="ARBA" id="ARBA00006474"/>
    </source>
</evidence>
<keyword evidence="7 16" id="KW-0547">Nucleotide-binding</keyword>
<dbReference type="InterPro" id="IPR036388">
    <property type="entry name" value="WH-like_DNA-bd_sf"/>
</dbReference>
<dbReference type="Gene3D" id="1.10.10.10">
    <property type="entry name" value="Winged helix-like DNA-binding domain superfamily/Winged helix DNA-binding domain"/>
    <property type="match status" value="1"/>
</dbReference>
<dbReference type="SUPFAM" id="SSF52540">
    <property type="entry name" value="P-loop containing nucleoside triphosphate hydrolases"/>
    <property type="match status" value="1"/>
</dbReference>
<evidence type="ECO:0000256" key="1">
    <source>
        <dbReference type="ARBA" id="ARBA00004651"/>
    </source>
</evidence>
<dbReference type="RefSeq" id="WP_265965283.1">
    <property type="nucleotide sequence ID" value="NZ_JAPEVI010000003.1"/>
</dbReference>
<dbReference type="Gene3D" id="3.30.980.40">
    <property type="match status" value="1"/>
</dbReference>
<feature type="transmembrane region" description="Helical" evidence="18">
    <location>
        <begin position="175"/>
        <end position="196"/>
    </location>
</feature>
<dbReference type="PANTHER" id="PTHR22683:SF41">
    <property type="entry name" value="DNA TRANSLOCASE FTSK"/>
    <property type="match status" value="1"/>
</dbReference>
<feature type="region of interest" description="Disordered" evidence="17">
    <location>
        <begin position="816"/>
        <end position="841"/>
    </location>
</feature>
<name>A0ABT3R728_9HYPH</name>
<dbReference type="InterPro" id="IPR018541">
    <property type="entry name" value="Ftsk_gamma"/>
</dbReference>
<dbReference type="InterPro" id="IPR025199">
    <property type="entry name" value="FtsK_4TM"/>
</dbReference>
<organism evidence="20 21">
    <name type="scientific">Roseibium salinum</name>
    <dbReference type="NCBI Taxonomy" id="1604349"/>
    <lineage>
        <taxon>Bacteria</taxon>
        <taxon>Pseudomonadati</taxon>
        <taxon>Pseudomonadota</taxon>
        <taxon>Alphaproteobacteria</taxon>
        <taxon>Hyphomicrobiales</taxon>
        <taxon>Stappiaceae</taxon>
        <taxon>Roseibium</taxon>
    </lineage>
</organism>
<dbReference type="CDD" id="cd01127">
    <property type="entry name" value="TrwB_TraG_TraD_VirD4"/>
    <property type="match status" value="1"/>
</dbReference>
<feature type="compositionally biased region" description="Low complexity" evidence="17">
    <location>
        <begin position="358"/>
        <end position="368"/>
    </location>
</feature>
<dbReference type="Pfam" id="PF13491">
    <property type="entry name" value="FtsK_4TM"/>
    <property type="match status" value="1"/>
</dbReference>
<feature type="transmembrane region" description="Helical" evidence="18">
    <location>
        <begin position="33"/>
        <end position="55"/>
    </location>
</feature>
<keyword evidence="12 18" id="KW-0472">Membrane</keyword>
<feature type="domain" description="FtsK" evidence="19">
    <location>
        <begin position="544"/>
        <end position="763"/>
    </location>
</feature>
<evidence type="ECO:0000256" key="16">
    <source>
        <dbReference type="PROSITE-ProRule" id="PRU00289"/>
    </source>
</evidence>
<dbReference type="InterPro" id="IPR027417">
    <property type="entry name" value="P-loop_NTPase"/>
</dbReference>
<dbReference type="SMART" id="SM00843">
    <property type="entry name" value="Ftsk_gamma"/>
    <property type="match status" value="1"/>
</dbReference>
<dbReference type="PROSITE" id="PS50901">
    <property type="entry name" value="FTSK"/>
    <property type="match status" value="1"/>
</dbReference>
<evidence type="ECO:0000256" key="6">
    <source>
        <dbReference type="ARBA" id="ARBA00022692"/>
    </source>
</evidence>
<keyword evidence="13" id="KW-0131">Cell cycle</keyword>
<keyword evidence="5" id="KW-0132">Cell division</keyword>
<dbReference type="Proteomes" id="UP001300261">
    <property type="component" value="Unassembled WGS sequence"/>
</dbReference>